<name>A0A5B7EW56_PORTR</name>
<accession>A0A5B7EW56</accession>
<reference evidence="1 2" key="1">
    <citation type="submission" date="2019-05" db="EMBL/GenBank/DDBJ databases">
        <title>Another draft genome of Portunus trituberculatus and its Hox gene families provides insights of decapod evolution.</title>
        <authorList>
            <person name="Jeong J.-H."/>
            <person name="Song I."/>
            <person name="Kim S."/>
            <person name="Choi T."/>
            <person name="Kim D."/>
            <person name="Ryu S."/>
            <person name="Kim W."/>
        </authorList>
    </citation>
    <scope>NUCLEOTIDE SEQUENCE [LARGE SCALE GENOMIC DNA]</scope>
    <source>
        <tissue evidence="1">Muscle</tissue>
    </source>
</reference>
<dbReference type="AlphaFoldDB" id="A0A5B7EW56"/>
<evidence type="ECO:0000313" key="1">
    <source>
        <dbReference type="EMBL" id="MPC37113.1"/>
    </source>
</evidence>
<dbReference type="Proteomes" id="UP000324222">
    <property type="component" value="Unassembled WGS sequence"/>
</dbReference>
<proteinExistence type="predicted"/>
<organism evidence="1 2">
    <name type="scientific">Portunus trituberculatus</name>
    <name type="common">Swimming crab</name>
    <name type="synonym">Neptunus trituberculatus</name>
    <dbReference type="NCBI Taxonomy" id="210409"/>
    <lineage>
        <taxon>Eukaryota</taxon>
        <taxon>Metazoa</taxon>
        <taxon>Ecdysozoa</taxon>
        <taxon>Arthropoda</taxon>
        <taxon>Crustacea</taxon>
        <taxon>Multicrustacea</taxon>
        <taxon>Malacostraca</taxon>
        <taxon>Eumalacostraca</taxon>
        <taxon>Eucarida</taxon>
        <taxon>Decapoda</taxon>
        <taxon>Pleocyemata</taxon>
        <taxon>Brachyura</taxon>
        <taxon>Eubrachyura</taxon>
        <taxon>Portunoidea</taxon>
        <taxon>Portunidae</taxon>
        <taxon>Portuninae</taxon>
        <taxon>Portunus</taxon>
    </lineage>
</organism>
<dbReference type="EMBL" id="VSRR010003691">
    <property type="protein sequence ID" value="MPC37113.1"/>
    <property type="molecule type" value="Genomic_DNA"/>
</dbReference>
<comment type="caution">
    <text evidence="1">The sequence shown here is derived from an EMBL/GenBank/DDBJ whole genome shotgun (WGS) entry which is preliminary data.</text>
</comment>
<protein>
    <submittedName>
        <fullName evidence="1">Uncharacterized protein</fullName>
    </submittedName>
</protein>
<keyword evidence="2" id="KW-1185">Reference proteome</keyword>
<sequence length="152" mass="16293">MWRGYTSAASTRLRVWSRGSGRVSCVVAVLCLSQRASTFLPLATSTPLSGKAISLKDLRCNDCVQGEEVWRPAHLSHSPPYVKACGVGVVLVLSESKGRRLALPEEMKPQEALCGAPAGGAVQVPRWRGGRSFVSAGVRIPSTDVLARRSFT</sequence>
<evidence type="ECO:0000313" key="2">
    <source>
        <dbReference type="Proteomes" id="UP000324222"/>
    </source>
</evidence>
<gene>
    <name evidence="1" type="ORF">E2C01_030587</name>
</gene>